<dbReference type="GO" id="GO:0008168">
    <property type="term" value="F:methyltransferase activity"/>
    <property type="evidence" value="ECO:0007669"/>
    <property type="project" value="UniProtKB-KW"/>
</dbReference>
<comment type="similarity">
    <text evidence="1">Belongs to the methyltransferase superfamily.</text>
</comment>
<evidence type="ECO:0000256" key="4">
    <source>
        <dbReference type="ARBA" id="ARBA00023268"/>
    </source>
</evidence>
<reference evidence="7" key="1">
    <citation type="journal article" date="2024" name="Gigascience">
        <title>Chromosome-level genome of the poultry shaft louse Menopon gallinae provides insight into the host-switching and adaptive evolution of parasitic lice.</title>
        <authorList>
            <person name="Xu Y."/>
            <person name="Ma L."/>
            <person name="Liu S."/>
            <person name="Liang Y."/>
            <person name="Liu Q."/>
            <person name="He Z."/>
            <person name="Tian L."/>
            <person name="Duan Y."/>
            <person name="Cai W."/>
            <person name="Li H."/>
            <person name="Song F."/>
        </authorList>
    </citation>
    <scope>NUCLEOTIDE SEQUENCE</scope>
    <source>
        <strain evidence="7">Cailab_2023a</strain>
    </source>
</reference>
<dbReference type="FunFam" id="3.40.50.150:FF:000110">
    <property type="entry name" value="methyltransferase-like protein 13 isoform X1"/>
    <property type="match status" value="1"/>
</dbReference>
<dbReference type="PANTHER" id="PTHR12176:SF78">
    <property type="entry name" value="EEF1A LYSINE AND N-TERMINAL METHYLTRANSFERASE"/>
    <property type="match status" value="1"/>
</dbReference>
<evidence type="ECO:0000313" key="7">
    <source>
        <dbReference type="EMBL" id="KAL0274358.1"/>
    </source>
</evidence>
<evidence type="ECO:0000259" key="6">
    <source>
        <dbReference type="Pfam" id="PF13847"/>
    </source>
</evidence>
<dbReference type="InterPro" id="IPR029063">
    <property type="entry name" value="SAM-dependent_MTases_sf"/>
</dbReference>
<dbReference type="Pfam" id="PF13847">
    <property type="entry name" value="Methyltransf_31"/>
    <property type="match status" value="1"/>
</dbReference>
<name>A0AAW2HWU6_9NEOP</name>
<feature type="coiled-coil region" evidence="5">
    <location>
        <begin position="237"/>
        <end position="264"/>
    </location>
</feature>
<protein>
    <recommendedName>
        <fullName evidence="6">Methyltransferase domain-containing protein</fullName>
    </recommendedName>
</protein>
<dbReference type="SUPFAM" id="SSF53335">
    <property type="entry name" value="S-adenosyl-L-methionine-dependent methyltransferases"/>
    <property type="match status" value="1"/>
</dbReference>
<evidence type="ECO:0000256" key="2">
    <source>
        <dbReference type="ARBA" id="ARBA00022603"/>
    </source>
</evidence>
<keyword evidence="3" id="KW-0808">Transferase</keyword>
<comment type="caution">
    <text evidence="7">The sequence shown here is derived from an EMBL/GenBank/DDBJ whole genome shotgun (WGS) entry which is preliminary data.</text>
</comment>
<proteinExistence type="inferred from homology"/>
<dbReference type="CDD" id="cd02440">
    <property type="entry name" value="AdoMet_MTases"/>
    <property type="match status" value="1"/>
</dbReference>
<evidence type="ECO:0000256" key="5">
    <source>
        <dbReference type="SAM" id="Coils"/>
    </source>
</evidence>
<evidence type="ECO:0000256" key="1">
    <source>
        <dbReference type="ARBA" id="ARBA00008361"/>
    </source>
</evidence>
<keyword evidence="5" id="KW-0175">Coiled coil</keyword>
<dbReference type="EMBL" id="JARGDH010000003">
    <property type="protein sequence ID" value="KAL0274358.1"/>
    <property type="molecule type" value="Genomic_DNA"/>
</dbReference>
<evidence type="ECO:0000256" key="3">
    <source>
        <dbReference type="ARBA" id="ARBA00022679"/>
    </source>
</evidence>
<dbReference type="InterPro" id="IPR051419">
    <property type="entry name" value="Lys/N-term_MeTrsfase_sf"/>
</dbReference>
<accession>A0AAW2HWU6</accession>
<dbReference type="Gene3D" id="3.40.50.150">
    <property type="entry name" value="Vaccinia Virus protein VP39"/>
    <property type="match status" value="1"/>
</dbReference>
<gene>
    <name evidence="7" type="ORF">PYX00_006807</name>
</gene>
<dbReference type="AlphaFoldDB" id="A0AAW2HWU6"/>
<dbReference type="InterPro" id="IPR025714">
    <property type="entry name" value="Methyltranfer_dom"/>
</dbReference>
<dbReference type="PANTHER" id="PTHR12176">
    <property type="entry name" value="SAM-DEPENDENT METHYLTRANSFERASE SUPERFAMILY PROTEIN"/>
    <property type="match status" value="1"/>
</dbReference>
<keyword evidence="4" id="KW-0511">Multifunctional enzyme</keyword>
<dbReference type="GO" id="GO:0032259">
    <property type="term" value="P:methylation"/>
    <property type="evidence" value="ECO:0007669"/>
    <property type="project" value="UniProtKB-KW"/>
</dbReference>
<organism evidence="7">
    <name type="scientific">Menopon gallinae</name>
    <name type="common">poultry shaft louse</name>
    <dbReference type="NCBI Taxonomy" id="328185"/>
    <lineage>
        <taxon>Eukaryota</taxon>
        <taxon>Metazoa</taxon>
        <taxon>Ecdysozoa</taxon>
        <taxon>Arthropoda</taxon>
        <taxon>Hexapoda</taxon>
        <taxon>Insecta</taxon>
        <taxon>Pterygota</taxon>
        <taxon>Neoptera</taxon>
        <taxon>Paraneoptera</taxon>
        <taxon>Psocodea</taxon>
        <taxon>Troctomorpha</taxon>
        <taxon>Phthiraptera</taxon>
        <taxon>Amblycera</taxon>
        <taxon>Menoponidae</taxon>
        <taxon>Menopon</taxon>
    </lineage>
</organism>
<sequence>MNILPKEEAEFAKTDYWDKFFHERGSKNFEWYGEYNELCGELHKYIKPKDSILVVGCGNSRLSSDLYDVGYRDITNIDISSVVIKQMKAKEGKTRPEMIFLEMDALNMSFDKDFSVALDKGTLDALMPLDSEDDHVRAEKLFLEVDKVLKIGGRYIIISLLQPHILKRILSHFTECGWMIRIVRCTEVEKKNILENGQPGMPVFFIICTKLRKIGNGNSILETNVYINDSIQRIKSKDEVQEMIDGVQKAMMQLKNAKDEVEIQFCKNGEKKIRYLIHVVDAYRDQKQLRKYGAFIVPQGRESEWMFGTKEGRKYLLNESGFDRLAIIELVRGQFYEDKNQIQEELARTILEFAPSFMENSGTSGIPYFYNR</sequence>
<keyword evidence="2" id="KW-0489">Methyltransferase</keyword>
<feature type="domain" description="Methyltransferase" evidence="6">
    <location>
        <begin position="47"/>
        <end position="161"/>
    </location>
</feature>